<comment type="function">
    <text evidence="5">Acylhydrolase that catalyzes the hydrolysis of phospholipids at the sn-1 position.</text>
</comment>
<evidence type="ECO:0000256" key="2">
    <source>
        <dbReference type="ARBA" id="ARBA00022801"/>
    </source>
</evidence>
<dbReference type="GO" id="GO:0008970">
    <property type="term" value="F:phospholipase A1 activity"/>
    <property type="evidence" value="ECO:0007669"/>
    <property type="project" value="UniProtKB-UniRule"/>
</dbReference>
<evidence type="ECO:0000256" key="4">
    <source>
        <dbReference type="ARBA" id="ARBA00023098"/>
    </source>
</evidence>
<dbReference type="PANTHER" id="PTHR31828:SF20">
    <property type="entry name" value="PHOSPHOLIPASE A1"/>
    <property type="match status" value="1"/>
</dbReference>
<evidence type="ECO:0000313" key="8">
    <source>
        <dbReference type="Proteomes" id="UP000238479"/>
    </source>
</evidence>
<dbReference type="EMBL" id="PDCK01000045">
    <property type="protein sequence ID" value="PRQ18307.1"/>
    <property type="molecule type" value="Genomic_DNA"/>
</dbReference>
<sequence length="379" mass="42507">MGSIATRWRLLSGENEWAGLLDPLDIDLRRYIIHYGERAGAIGDGFIKETKSSNCGLPRYAKSQFFTKVGLENYNPYKYVVKKYLYAATMLSPGRSNWLAYVAVATDEGKEVLGRRDILISWRGTVLDEEAGIDLLFDLVSASDILGSESGAKVHHGWHSYYTNVDPVSPYTKTSCRDQVLATIREVVDQYKDEEISVTVTGYSMGAAFAILNATDIVYNRYNVPTAYPDKACLVTSIVFASPRLGDEGFRKVFSSLENLHVLRITNLHDVITILPPSSSYVHVGKELEIDTLKSPYLKDASQSLHNLEVYLHGVAGTQGINGFKLEVYRDLALVNKKLDGLNDEHNVVANWWTEKNKSMVQMDNGSWVLMDREKDDDN</sequence>
<dbReference type="GO" id="GO:0016042">
    <property type="term" value="P:lipid catabolic process"/>
    <property type="evidence" value="ECO:0007669"/>
    <property type="project" value="UniProtKB-UniRule"/>
</dbReference>
<dbReference type="Gramene" id="PRQ18307">
    <property type="protein sequence ID" value="PRQ18307"/>
    <property type="gene ID" value="RchiOBHm_Chr7g0204521"/>
</dbReference>
<dbReference type="PANTHER" id="PTHR31828">
    <property type="entry name" value="PHOSPHOLIPASE A1-IIGAMMA"/>
    <property type="match status" value="1"/>
</dbReference>
<evidence type="ECO:0000256" key="3">
    <source>
        <dbReference type="ARBA" id="ARBA00022963"/>
    </source>
</evidence>
<dbReference type="Gene3D" id="3.40.50.1820">
    <property type="entry name" value="alpha/beta hydrolase"/>
    <property type="match status" value="1"/>
</dbReference>
<dbReference type="Proteomes" id="UP000238479">
    <property type="component" value="Chromosome 7"/>
</dbReference>
<evidence type="ECO:0000259" key="6">
    <source>
        <dbReference type="Pfam" id="PF01764"/>
    </source>
</evidence>
<evidence type="ECO:0000313" key="7">
    <source>
        <dbReference type="EMBL" id="PRQ18307.1"/>
    </source>
</evidence>
<keyword evidence="8" id="KW-1185">Reference proteome</keyword>
<dbReference type="OrthoDB" id="438440at2759"/>
<dbReference type="InterPro" id="IPR002921">
    <property type="entry name" value="Fungal_lipase-type"/>
</dbReference>
<name>A0A2P6P8R8_ROSCH</name>
<proteinExistence type="inferred from homology"/>
<organism evidence="7 8">
    <name type="scientific">Rosa chinensis</name>
    <name type="common">China rose</name>
    <dbReference type="NCBI Taxonomy" id="74649"/>
    <lineage>
        <taxon>Eukaryota</taxon>
        <taxon>Viridiplantae</taxon>
        <taxon>Streptophyta</taxon>
        <taxon>Embryophyta</taxon>
        <taxon>Tracheophyta</taxon>
        <taxon>Spermatophyta</taxon>
        <taxon>Magnoliopsida</taxon>
        <taxon>eudicotyledons</taxon>
        <taxon>Gunneridae</taxon>
        <taxon>Pentapetalae</taxon>
        <taxon>rosids</taxon>
        <taxon>fabids</taxon>
        <taxon>Rosales</taxon>
        <taxon>Rosaceae</taxon>
        <taxon>Rosoideae</taxon>
        <taxon>Rosoideae incertae sedis</taxon>
        <taxon>Rosa</taxon>
    </lineage>
</organism>
<evidence type="ECO:0000256" key="1">
    <source>
        <dbReference type="ARBA" id="ARBA00010701"/>
    </source>
</evidence>
<dbReference type="OMA" id="SDRDSMY"/>
<keyword evidence="3 5" id="KW-0442">Lipid degradation</keyword>
<feature type="domain" description="Fungal lipase-type" evidence="6">
    <location>
        <begin position="120"/>
        <end position="278"/>
    </location>
</feature>
<accession>A0A2P6P8R8</accession>
<comment type="caution">
    <text evidence="7">The sequence shown here is derived from an EMBL/GenBank/DDBJ whole genome shotgun (WGS) entry which is preliminary data.</text>
</comment>
<dbReference type="AlphaFoldDB" id="A0A2P6P8R8"/>
<dbReference type="CDD" id="cd00519">
    <property type="entry name" value="Lipase_3"/>
    <property type="match status" value="1"/>
</dbReference>
<evidence type="ECO:0000256" key="5">
    <source>
        <dbReference type="RuleBase" id="RU367093"/>
    </source>
</evidence>
<dbReference type="EC" id="3.1.1.-" evidence="5"/>
<dbReference type="SUPFAM" id="SSF53474">
    <property type="entry name" value="alpha/beta-Hydrolases"/>
    <property type="match status" value="1"/>
</dbReference>
<dbReference type="FunFam" id="3.40.50.1820:FF:000065">
    <property type="entry name" value="Phospholipase A1-II 3"/>
    <property type="match status" value="1"/>
</dbReference>
<protein>
    <recommendedName>
        <fullName evidence="5">Phospholipase A1</fullName>
        <ecNumber evidence="5">3.1.1.-</ecNumber>
    </recommendedName>
</protein>
<reference evidence="7 8" key="1">
    <citation type="journal article" date="2018" name="Nat. Genet.">
        <title>The Rosa genome provides new insights in the design of modern roses.</title>
        <authorList>
            <person name="Bendahmane M."/>
        </authorList>
    </citation>
    <scope>NUCLEOTIDE SEQUENCE [LARGE SCALE GENOMIC DNA]</scope>
    <source>
        <strain evidence="8">cv. Old Blush</strain>
    </source>
</reference>
<comment type="similarity">
    <text evidence="1 5">Belongs to the AB hydrolase superfamily. Lipase family.</text>
</comment>
<dbReference type="InterPro" id="IPR033556">
    <property type="entry name" value="PLA"/>
</dbReference>
<gene>
    <name evidence="7" type="ORF">RchiOBHm_Chr7g0204521</name>
</gene>
<dbReference type="GO" id="GO:0005737">
    <property type="term" value="C:cytoplasm"/>
    <property type="evidence" value="ECO:0007669"/>
    <property type="project" value="UniProtKB-ARBA"/>
</dbReference>
<dbReference type="InterPro" id="IPR029058">
    <property type="entry name" value="AB_hydrolase_fold"/>
</dbReference>
<keyword evidence="2 5" id="KW-0378">Hydrolase</keyword>
<keyword evidence="4 5" id="KW-0443">Lipid metabolism</keyword>
<dbReference type="Pfam" id="PF01764">
    <property type="entry name" value="Lipase_3"/>
    <property type="match status" value="1"/>
</dbReference>